<keyword evidence="2" id="KW-1185">Reference proteome</keyword>
<evidence type="ECO:0000313" key="2">
    <source>
        <dbReference type="Proteomes" id="UP000028007"/>
    </source>
</evidence>
<organism evidence="1 2">
    <name type="scientific">Pedobacter antarcticus 4BY</name>
    <dbReference type="NCBI Taxonomy" id="1358423"/>
    <lineage>
        <taxon>Bacteria</taxon>
        <taxon>Pseudomonadati</taxon>
        <taxon>Bacteroidota</taxon>
        <taxon>Sphingobacteriia</taxon>
        <taxon>Sphingobacteriales</taxon>
        <taxon>Sphingobacteriaceae</taxon>
        <taxon>Pedobacter</taxon>
    </lineage>
</organism>
<evidence type="ECO:0008006" key="3">
    <source>
        <dbReference type="Google" id="ProtNLM"/>
    </source>
</evidence>
<dbReference type="CDD" id="cd19166">
    <property type="entry name" value="HemeO-bac"/>
    <property type="match status" value="1"/>
</dbReference>
<dbReference type="SUPFAM" id="SSF48613">
    <property type="entry name" value="Heme oxygenase-like"/>
    <property type="match status" value="1"/>
</dbReference>
<name>A0A081PL49_9SPHI</name>
<dbReference type="InterPro" id="IPR016084">
    <property type="entry name" value="Haem_Oase-like_multi-hlx"/>
</dbReference>
<protein>
    <recommendedName>
        <fullName evidence="3">Heme oxygenase</fullName>
    </recommendedName>
</protein>
<accession>A0A081PL49</accession>
<dbReference type="InterPro" id="IPR016053">
    <property type="entry name" value="Haem_Oase-like"/>
</dbReference>
<dbReference type="RefSeq" id="WP_037438209.1">
    <property type="nucleotide sequence ID" value="NZ_JNFF01000017.1"/>
</dbReference>
<evidence type="ECO:0000313" key="1">
    <source>
        <dbReference type="EMBL" id="KEQ31422.1"/>
    </source>
</evidence>
<proteinExistence type="predicted"/>
<dbReference type="Gene3D" id="1.20.910.10">
    <property type="entry name" value="Heme oxygenase-like"/>
    <property type="match status" value="1"/>
</dbReference>
<dbReference type="EMBL" id="JNFF01000017">
    <property type="protein sequence ID" value="KEQ31422.1"/>
    <property type="molecule type" value="Genomic_DNA"/>
</dbReference>
<dbReference type="Proteomes" id="UP000028007">
    <property type="component" value="Unassembled WGS sequence"/>
</dbReference>
<comment type="caution">
    <text evidence="1">The sequence shown here is derived from an EMBL/GenBank/DDBJ whole genome shotgun (WGS) entry which is preliminary data.</text>
</comment>
<dbReference type="Pfam" id="PF01126">
    <property type="entry name" value="Heme_oxygenase"/>
    <property type="match status" value="1"/>
</dbReference>
<dbReference type="GO" id="GO:0006788">
    <property type="term" value="P:heme oxidation"/>
    <property type="evidence" value="ECO:0007669"/>
    <property type="project" value="InterPro"/>
</dbReference>
<gene>
    <name evidence="1" type="ORF">N180_08015</name>
</gene>
<dbReference type="OrthoDB" id="114943at2"/>
<dbReference type="GO" id="GO:0004392">
    <property type="term" value="F:heme oxygenase (decyclizing) activity"/>
    <property type="evidence" value="ECO:0007669"/>
    <property type="project" value="InterPro"/>
</dbReference>
<dbReference type="eggNOG" id="COG3230">
    <property type="taxonomic scope" value="Bacteria"/>
</dbReference>
<sequence>MLLQELLKTKTKGNHDQLEELMFVHEIMNKTLSLEQYKTLLATNYLVHANLESKVHLALDENTAKQVGADQRYKLSSLIEDLKEAGISKDELDQININVPHNEYSPAAALGAMYVLEGATMGGQVIQKKLRATPAFEGLNLNYYTIYGDNLMPNWKSFVGVLNTAVPESDYQQVIDSASETFRFIATVSQLVNTTLV</sequence>
<dbReference type="AlphaFoldDB" id="A0A081PL49"/>
<reference evidence="1 2" key="1">
    <citation type="journal article" date="1992" name="Int. J. Syst. Bacteriol.">
        <title>Sphingobacterium antarcticus sp. nov. a Psychrotrophic Bacterium from the Soils of Schirmacher Oasis, Antarctica.</title>
        <authorList>
            <person name="Shivaji S."/>
            <person name="Ray M.K."/>
            <person name="Rao N.S."/>
            <person name="Saiserr L."/>
            <person name="Jagannadham M.V."/>
            <person name="Kumar G.S."/>
            <person name="Reddy G."/>
            <person name="Bhargava P.M."/>
        </authorList>
    </citation>
    <scope>NUCLEOTIDE SEQUENCE [LARGE SCALE GENOMIC DNA]</scope>
    <source>
        <strain evidence="1 2">4BY</strain>
    </source>
</reference>